<evidence type="ECO:0000313" key="4">
    <source>
        <dbReference type="Proteomes" id="UP000197587"/>
    </source>
</evidence>
<feature type="signal peptide" evidence="1">
    <location>
        <begin position="1"/>
        <end position="22"/>
    </location>
</feature>
<keyword evidence="1" id="KW-0732">Signal</keyword>
<reference evidence="3 4" key="1">
    <citation type="submission" date="2017-05" db="EMBL/GenBank/DDBJ databases">
        <title>Genome of Chryseobacterium haifense.</title>
        <authorList>
            <person name="Newman J.D."/>
        </authorList>
    </citation>
    <scope>NUCLEOTIDE SEQUENCE [LARGE SCALE GENOMIC DNA]</scope>
    <source>
        <strain evidence="3 4">DSM 19056</strain>
    </source>
</reference>
<dbReference type="GO" id="GO:0055085">
    <property type="term" value="P:transmembrane transport"/>
    <property type="evidence" value="ECO:0007669"/>
    <property type="project" value="InterPro"/>
</dbReference>
<gene>
    <name evidence="3" type="ORF">AP75_10565</name>
</gene>
<evidence type="ECO:0000259" key="2">
    <source>
        <dbReference type="Pfam" id="PF03544"/>
    </source>
</evidence>
<protein>
    <recommendedName>
        <fullName evidence="2">TonB C-terminal domain-containing protein</fullName>
    </recommendedName>
</protein>
<name>A0A246B8W9_9FLAO</name>
<proteinExistence type="predicted"/>
<accession>A0A246B8W9</accession>
<dbReference type="AlphaFoldDB" id="A0A246B8W9"/>
<comment type="caution">
    <text evidence="3">The sequence shown here is derived from an EMBL/GenBank/DDBJ whole genome shotgun (WGS) entry which is preliminary data.</text>
</comment>
<dbReference type="SUPFAM" id="SSF74653">
    <property type="entry name" value="TolA/TonB C-terminal domain"/>
    <property type="match status" value="1"/>
</dbReference>
<evidence type="ECO:0000256" key="1">
    <source>
        <dbReference type="SAM" id="SignalP"/>
    </source>
</evidence>
<sequence>MIIMKTKKLFSIFLFFTAFLNAQILDEFPKNQEFYKGGLQELYKDINTIASLKKLSSCDKKEIYQAKLLLTKEAKIKFITDFDSVNINKNKCAYDFTLDVLRELKLSDKWIPAKIKDQNFDSVVRLFFVPNHLLDKYTENYTPEKLYIPITYKGGKKVMDKDIHDNFMSIFNDYHVNGNLFLEFVVDENGEIINPIVSPKIDNESFNKDIVRSINRTKGKWNSAILDGVPVKSRITIPLNFSTSFYEKY</sequence>
<feature type="domain" description="TonB C-terminal" evidence="2">
    <location>
        <begin position="177"/>
        <end position="242"/>
    </location>
</feature>
<keyword evidence="4" id="KW-1185">Reference proteome</keyword>
<dbReference type="Proteomes" id="UP000197587">
    <property type="component" value="Unassembled WGS sequence"/>
</dbReference>
<dbReference type="EMBL" id="JASZ02000025">
    <property type="protein sequence ID" value="OWK97564.1"/>
    <property type="molecule type" value="Genomic_DNA"/>
</dbReference>
<feature type="chain" id="PRO_5011241304" description="TonB C-terminal domain-containing protein" evidence="1">
    <location>
        <begin position="23"/>
        <end position="249"/>
    </location>
</feature>
<dbReference type="Pfam" id="PF03544">
    <property type="entry name" value="TonB_C"/>
    <property type="match status" value="1"/>
</dbReference>
<dbReference type="Gene3D" id="3.30.1150.10">
    <property type="match status" value="1"/>
</dbReference>
<dbReference type="InterPro" id="IPR037682">
    <property type="entry name" value="TonB_C"/>
</dbReference>
<organism evidence="3 4">
    <name type="scientific">Kaistella haifensis DSM 19056</name>
    <dbReference type="NCBI Taxonomy" id="1450526"/>
    <lineage>
        <taxon>Bacteria</taxon>
        <taxon>Pseudomonadati</taxon>
        <taxon>Bacteroidota</taxon>
        <taxon>Flavobacteriia</taxon>
        <taxon>Flavobacteriales</taxon>
        <taxon>Weeksellaceae</taxon>
        <taxon>Chryseobacterium group</taxon>
        <taxon>Kaistella</taxon>
    </lineage>
</organism>
<evidence type="ECO:0000313" key="3">
    <source>
        <dbReference type="EMBL" id="OWK97564.1"/>
    </source>
</evidence>